<reference evidence="1 2" key="1">
    <citation type="journal article" date="2018" name="Nat. Ecol. Evol.">
        <title>Pezizomycetes genomes reveal the molecular basis of ectomycorrhizal truffle lifestyle.</title>
        <authorList>
            <person name="Murat C."/>
            <person name="Payen T."/>
            <person name="Noel B."/>
            <person name="Kuo A."/>
            <person name="Morin E."/>
            <person name="Chen J."/>
            <person name="Kohler A."/>
            <person name="Krizsan K."/>
            <person name="Balestrini R."/>
            <person name="Da Silva C."/>
            <person name="Montanini B."/>
            <person name="Hainaut M."/>
            <person name="Levati E."/>
            <person name="Barry K.W."/>
            <person name="Belfiori B."/>
            <person name="Cichocki N."/>
            <person name="Clum A."/>
            <person name="Dockter R.B."/>
            <person name="Fauchery L."/>
            <person name="Guy J."/>
            <person name="Iotti M."/>
            <person name="Le Tacon F."/>
            <person name="Lindquist E.A."/>
            <person name="Lipzen A."/>
            <person name="Malagnac F."/>
            <person name="Mello A."/>
            <person name="Molinier V."/>
            <person name="Miyauchi S."/>
            <person name="Poulain J."/>
            <person name="Riccioni C."/>
            <person name="Rubini A."/>
            <person name="Sitrit Y."/>
            <person name="Splivallo R."/>
            <person name="Traeger S."/>
            <person name="Wang M."/>
            <person name="Zifcakova L."/>
            <person name="Wipf D."/>
            <person name="Zambonelli A."/>
            <person name="Paolocci F."/>
            <person name="Nowrousian M."/>
            <person name="Ottonello S."/>
            <person name="Baldrian P."/>
            <person name="Spatafora J.W."/>
            <person name="Henrissat B."/>
            <person name="Nagy L.G."/>
            <person name="Aury J.M."/>
            <person name="Wincker P."/>
            <person name="Grigoriev I.V."/>
            <person name="Bonfante P."/>
            <person name="Martin F.M."/>
        </authorList>
    </citation>
    <scope>NUCLEOTIDE SEQUENCE [LARGE SCALE GENOMIC DNA]</scope>
    <source>
        <strain evidence="1 2">RN42</strain>
    </source>
</reference>
<dbReference type="AlphaFoldDB" id="A0A3N4IQI3"/>
<dbReference type="EMBL" id="ML119647">
    <property type="protein sequence ID" value="RPA86998.1"/>
    <property type="molecule type" value="Genomic_DNA"/>
</dbReference>
<organism evidence="1 2">
    <name type="scientific">Ascobolus immersus RN42</name>
    <dbReference type="NCBI Taxonomy" id="1160509"/>
    <lineage>
        <taxon>Eukaryota</taxon>
        <taxon>Fungi</taxon>
        <taxon>Dikarya</taxon>
        <taxon>Ascomycota</taxon>
        <taxon>Pezizomycotina</taxon>
        <taxon>Pezizomycetes</taxon>
        <taxon>Pezizales</taxon>
        <taxon>Ascobolaceae</taxon>
        <taxon>Ascobolus</taxon>
    </lineage>
</organism>
<evidence type="ECO:0000313" key="2">
    <source>
        <dbReference type="Proteomes" id="UP000275078"/>
    </source>
</evidence>
<protein>
    <submittedName>
        <fullName evidence="1">Uncharacterized protein</fullName>
    </submittedName>
</protein>
<name>A0A3N4IQI3_ASCIM</name>
<gene>
    <name evidence="1" type="ORF">BJ508DRAFT_301129</name>
</gene>
<dbReference type="Proteomes" id="UP000275078">
    <property type="component" value="Unassembled WGS sequence"/>
</dbReference>
<sequence>MPVQVVLHAVRTQFYQLPPISSTDDQVMVMFVLYMSTNSVFAFPLKLKILERLTINCLVQEVGVEANDPGIWRPCAYYAFKLKLPLVIAAALQASGMLSDVWKVVMECSSWGQFKLPARKSNESRRAYEGMKYISIYLRIAQSSSEWNDSPICSTWGITRQCCVDLPM</sequence>
<keyword evidence="2" id="KW-1185">Reference proteome</keyword>
<accession>A0A3N4IQI3</accession>
<proteinExistence type="predicted"/>
<evidence type="ECO:0000313" key="1">
    <source>
        <dbReference type="EMBL" id="RPA86998.1"/>
    </source>
</evidence>